<proteinExistence type="predicted"/>
<evidence type="ECO:0000313" key="2">
    <source>
        <dbReference type="Proteomes" id="UP000177310"/>
    </source>
</evidence>
<comment type="caution">
    <text evidence="1">The sequence shown here is derived from an EMBL/GenBank/DDBJ whole genome shotgun (WGS) entry which is preliminary data.</text>
</comment>
<protein>
    <submittedName>
        <fullName evidence="1">Uncharacterized protein</fullName>
    </submittedName>
</protein>
<dbReference type="Proteomes" id="UP000177310">
    <property type="component" value="Unassembled WGS sequence"/>
</dbReference>
<dbReference type="AlphaFoldDB" id="A0A1G1YGZ0"/>
<evidence type="ECO:0000313" key="1">
    <source>
        <dbReference type="EMBL" id="OGY51625.1"/>
    </source>
</evidence>
<sequence length="419" mass="47108">MTTVLAGKTVAKIVTRYPNLEVGFFSALLDYLPELRDALDLDQKVRWEFISTAEIDAASQRRKHEPGVLCFDVGGCDLDHHGLNIGNLPFQARCSLDLLHEKYDFVANHPYLAKVFNRVRLNDLQGESVSRHPHNIRELMTALTASLPDEPQVVLDWLSVAFCGVFWLCQSKVIHNDELFDPDTLRCGVELYCPERLSWFSELLETARTALQVEWDLAVAAVEDAAKKGWLTEVFVPALKRYIKIILVFGDSTKIGPAARKKKCNLIIQANPDGHVQVFSGTINDHQNRRRWKIHLGAIAARFRELEAVYNGRTIRSKEDWEATGNIYYDNGVPIPWHLPEFSASTAQTPTALFNGSLSSPNTPATKIGARKLFLEAQQTLRRSSAILQEQVTVEEEGQQKTKWLTTIVAPPAPKPVTV</sequence>
<dbReference type="EMBL" id="MHIL01000017">
    <property type="protein sequence ID" value="OGY51625.1"/>
    <property type="molecule type" value="Genomic_DNA"/>
</dbReference>
<gene>
    <name evidence="1" type="ORF">A3J59_04900</name>
</gene>
<name>A0A1G1YGZ0_9BACT</name>
<organism evidence="1 2">
    <name type="scientific">Candidatus Buchananbacteria bacterium RIFCSPHIGHO2_02_FULL_56_16</name>
    <dbReference type="NCBI Taxonomy" id="1797542"/>
    <lineage>
        <taxon>Bacteria</taxon>
        <taxon>Candidatus Buchananiibacteriota</taxon>
    </lineage>
</organism>
<reference evidence="1 2" key="1">
    <citation type="journal article" date="2016" name="Nat. Commun.">
        <title>Thousands of microbial genomes shed light on interconnected biogeochemical processes in an aquifer system.</title>
        <authorList>
            <person name="Anantharaman K."/>
            <person name="Brown C.T."/>
            <person name="Hug L.A."/>
            <person name="Sharon I."/>
            <person name="Castelle C.J."/>
            <person name="Probst A.J."/>
            <person name="Thomas B.C."/>
            <person name="Singh A."/>
            <person name="Wilkins M.J."/>
            <person name="Karaoz U."/>
            <person name="Brodie E.L."/>
            <person name="Williams K.H."/>
            <person name="Hubbard S.S."/>
            <person name="Banfield J.F."/>
        </authorList>
    </citation>
    <scope>NUCLEOTIDE SEQUENCE [LARGE SCALE GENOMIC DNA]</scope>
</reference>
<accession>A0A1G1YGZ0</accession>
<dbReference type="STRING" id="1797542.A3J59_04900"/>